<name>A0A317T0Y7_9PEZI</name>
<reference evidence="4 5" key="1">
    <citation type="submission" date="2018-03" db="EMBL/GenBank/DDBJ databases">
        <title>Genomes of Pezizomycetes fungi and the evolution of truffles.</title>
        <authorList>
            <person name="Murat C."/>
            <person name="Payen T."/>
            <person name="Noel B."/>
            <person name="Kuo A."/>
            <person name="Martin F.M."/>
        </authorList>
    </citation>
    <scope>NUCLEOTIDE SEQUENCE [LARGE SCALE GENOMIC DNA]</scope>
    <source>
        <strain evidence="4">091103-1</strain>
    </source>
</reference>
<gene>
    <name evidence="4" type="ORF">C7212DRAFT_362180</name>
</gene>
<dbReference type="InterPro" id="IPR015174">
    <property type="entry name" value="MIF4G-like_typ-2"/>
</dbReference>
<evidence type="ECO:0000259" key="2">
    <source>
        <dbReference type="Pfam" id="PF09088"/>
    </source>
</evidence>
<feature type="region of interest" description="Disordered" evidence="1">
    <location>
        <begin position="810"/>
        <end position="829"/>
    </location>
</feature>
<protein>
    <recommendedName>
        <fullName evidence="6">Cap binding protein</fullName>
    </recommendedName>
</protein>
<dbReference type="GO" id="GO:0003729">
    <property type="term" value="F:mRNA binding"/>
    <property type="evidence" value="ECO:0007669"/>
    <property type="project" value="TreeGrafter"/>
</dbReference>
<dbReference type="InterPro" id="IPR015172">
    <property type="entry name" value="MIF4G-like_typ-1"/>
</dbReference>
<feature type="region of interest" description="Disordered" evidence="1">
    <location>
        <begin position="1"/>
        <end position="51"/>
    </location>
</feature>
<dbReference type="PANTHER" id="PTHR12412:SF2">
    <property type="entry name" value="NUCLEAR CAP-BINDING PROTEIN SUBUNIT 1"/>
    <property type="match status" value="1"/>
</dbReference>
<dbReference type="InterPro" id="IPR016024">
    <property type="entry name" value="ARM-type_fold"/>
</dbReference>
<feature type="domain" description="MIF4G-like type 1" evidence="2">
    <location>
        <begin position="335"/>
        <end position="526"/>
    </location>
</feature>
<keyword evidence="5" id="KW-1185">Reference proteome</keyword>
<evidence type="ECO:0000313" key="5">
    <source>
        <dbReference type="Proteomes" id="UP000246991"/>
    </source>
</evidence>
<dbReference type="InterPro" id="IPR027159">
    <property type="entry name" value="CBP80"/>
</dbReference>
<feature type="domain" description="MIF4G-like type 2" evidence="3">
    <location>
        <begin position="561"/>
        <end position="801"/>
    </location>
</feature>
<feature type="compositionally biased region" description="Basic and acidic residues" evidence="1">
    <location>
        <begin position="1"/>
        <end position="13"/>
    </location>
</feature>
<dbReference type="EMBL" id="PYWC01000003">
    <property type="protein sequence ID" value="PWW80379.1"/>
    <property type="molecule type" value="Genomic_DNA"/>
</dbReference>
<feature type="compositionally biased region" description="Basic and acidic residues" evidence="1">
    <location>
        <begin position="37"/>
        <end position="51"/>
    </location>
</feature>
<dbReference type="AlphaFoldDB" id="A0A317T0Y7"/>
<evidence type="ECO:0000256" key="1">
    <source>
        <dbReference type="SAM" id="MobiDB-lite"/>
    </source>
</evidence>
<dbReference type="FunFam" id="1.25.40.180:FF:000035">
    <property type="entry name" value="snRNA cap binding complex subunit (Gcr3)"/>
    <property type="match status" value="1"/>
</dbReference>
<dbReference type="GO" id="GO:0000339">
    <property type="term" value="F:RNA cap binding"/>
    <property type="evidence" value="ECO:0007669"/>
    <property type="project" value="InterPro"/>
</dbReference>
<proteinExistence type="predicted"/>
<dbReference type="GO" id="GO:0005846">
    <property type="term" value="C:nuclear cap binding complex"/>
    <property type="evidence" value="ECO:0007669"/>
    <property type="project" value="InterPro"/>
</dbReference>
<dbReference type="Pfam" id="PF09088">
    <property type="entry name" value="MIF4G_like"/>
    <property type="match status" value="1"/>
</dbReference>
<dbReference type="Gene3D" id="1.25.40.180">
    <property type="match status" value="3"/>
</dbReference>
<evidence type="ECO:0000259" key="3">
    <source>
        <dbReference type="Pfam" id="PF09090"/>
    </source>
</evidence>
<evidence type="ECO:0008006" key="6">
    <source>
        <dbReference type="Google" id="ProtNLM"/>
    </source>
</evidence>
<accession>A0A317T0Y7</accession>
<dbReference type="STRING" id="42249.A0A317T0Y7"/>
<dbReference type="Pfam" id="PF09090">
    <property type="entry name" value="MIF4G_like_2"/>
    <property type="match status" value="1"/>
</dbReference>
<evidence type="ECO:0000313" key="4">
    <source>
        <dbReference type="EMBL" id="PWW80379.1"/>
    </source>
</evidence>
<dbReference type="GO" id="GO:0006406">
    <property type="term" value="P:mRNA export from nucleus"/>
    <property type="evidence" value="ECO:0007669"/>
    <property type="project" value="InterPro"/>
</dbReference>
<dbReference type="GO" id="GO:0005634">
    <property type="term" value="C:nucleus"/>
    <property type="evidence" value="ECO:0007669"/>
    <property type="project" value="TreeGrafter"/>
</dbReference>
<sequence length="829" mass="92243">MGDYYRGREEGRGGGKGGGGPRRSQKRRHRDDDDDDKEYRRSRPYEREDTASRLRRDTISIAESPLTKIEDTINLIANTFASNYDNEELRNTFLNTLLSLVVEQPFKIPFLAAAVLVINSQNAEAGKLILDEFGKAAQAYLTEGFLTSAKLVLRFLAGLQGMVEGDGLYLVLGSIVDQAAGYLAVEEVGLALDLVWIALITVPYILASPKSDNSLAGELLKKTSPITEVKHRMQSLLSPFTGGYAPYDPRAQGTHNARILQLNLESYLGSEPSRPFHGVGCLPRPYESFLPELEGATKHPMPEITLPSDYPVDKSSIMPNIYFSVFADPNVETVPPPLGLASTLFRDAIVDTIDTLDCNRLVVSRFLIEIDCYFSPNAFIKRAVPFDRVIETAGPEGSTWKPEDVAVDAIFSQLYKLPGPNHKLVYYHSILTELCKLAPAAVAPSLGRAIRFMYKNLESMDTELIYRFVDWFSHHLSNFGFTWKWAEWNENLTLPDVHPKKAFILGALEKEIRLSFATRIKGTIPDPYKELISEAKEKEQPHFKYDSEVGRDYKQFSDSPSDEPFCKEAKEVLHAVADKKEDAEVDAILAKIVELAKESGVADPLFVARDAYVTAICHIGAKSLSHVLSCIERCKEKLLAIGNESPDARRQIVGSVLSYWEDQPGIGANVVDKLLNYSIVTPLSVVEWVLHDAGNKALSHTHAWEMVSTTINKVNTRVRQMVAARQVMSINDYTEEQLAVYVQTLNAAEIEQGMLLTAVTDALTAMSDSSDEMNGGIDVESKAWMQWWAKGWLRAFSRKFGVAEGTVVEQPVADGGPSTRLDPEDMDTM</sequence>
<dbReference type="PANTHER" id="PTHR12412">
    <property type="entry name" value="CAP BINDING PROTEIN"/>
    <property type="match status" value="1"/>
</dbReference>
<dbReference type="GO" id="GO:0000184">
    <property type="term" value="P:nuclear-transcribed mRNA catabolic process, nonsense-mediated decay"/>
    <property type="evidence" value="ECO:0007669"/>
    <property type="project" value="TreeGrafter"/>
</dbReference>
<dbReference type="OrthoDB" id="10252707at2759"/>
<dbReference type="SUPFAM" id="SSF48371">
    <property type="entry name" value="ARM repeat"/>
    <property type="match status" value="3"/>
</dbReference>
<comment type="caution">
    <text evidence="4">The sequence shown here is derived from an EMBL/GenBank/DDBJ whole genome shotgun (WGS) entry which is preliminary data.</text>
</comment>
<dbReference type="Proteomes" id="UP000246991">
    <property type="component" value="Unassembled WGS sequence"/>
</dbReference>
<organism evidence="4 5">
    <name type="scientific">Tuber magnatum</name>
    <name type="common">white Piedmont truffle</name>
    <dbReference type="NCBI Taxonomy" id="42249"/>
    <lineage>
        <taxon>Eukaryota</taxon>
        <taxon>Fungi</taxon>
        <taxon>Dikarya</taxon>
        <taxon>Ascomycota</taxon>
        <taxon>Pezizomycotina</taxon>
        <taxon>Pezizomycetes</taxon>
        <taxon>Pezizales</taxon>
        <taxon>Tuberaceae</taxon>
        <taxon>Tuber</taxon>
    </lineage>
</organism>